<evidence type="ECO:0000256" key="5">
    <source>
        <dbReference type="SAM" id="MobiDB-lite"/>
    </source>
</evidence>
<evidence type="ECO:0000259" key="7">
    <source>
        <dbReference type="PROSITE" id="PS51293"/>
    </source>
</evidence>
<dbReference type="STRING" id="1202772.A0A1V9YIP6"/>
<protein>
    <submittedName>
        <fullName evidence="9">Uncharacterized protein</fullName>
    </submittedName>
</protein>
<dbReference type="SMART" id="SM00717">
    <property type="entry name" value="SANT"/>
    <property type="match status" value="1"/>
</dbReference>
<name>A0A1V9YIP6_ACHHY</name>
<dbReference type="AlphaFoldDB" id="A0A1V9YIP6"/>
<feature type="domain" description="HTH myb-type" evidence="8">
    <location>
        <begin position="199"/>
        <end position="253"/>
    </location>
</feature>
<keyword evidence="10" id="KW-1185">Reference proteome</keyword>
<keyword evidence="4" id="KW-0539">Nucleus</keyword>
<dbReference type="InterPro" id="IPR006447">
    <property type="entry name" value="Myb_dom_plants"/>
</dbReference>
<feature type="compositionally biased region" description="Acidic residues" evidence="5">
    <location>
        <begin position="178"/>
        <end position="191"/>
    </location>
</feature>
<keyword evidence="3" id="KW-0804">Transcription</keyword>
<dbReference type="InterPro" id="IPR009057">
    <property type="entry name" value="Homeodomain-like_sf"/>
</dbReference>
<dbReference type="Proteomes" id="UP000243579">
    <property type="component" value="Unassembled WGS sequence"/>
</dbReference>
<dbReference type="PANTHER" id="PTHR12802">
    <property type="entry name" value="SWI/SNF COMPLEX-RELATED"/>
    <property type="match status" value="1"/>
</dbReference>
<keyword evidence="1" id="KW-0805">Transcription regulation</keyword>
<proteinExistence type="predicted"/>
<evidence type="ECO:0000256" key="2">
    <source>
        <dbReference type="ARBA" id="ARBA00023125"/>
    </source>
</evidence>
<feature type="region of interest" description="Disordered" evidence="5">
    <location>
        <begin position="252"/>
        <end position="347"/>
    </location>
</feature>
<evidence type="ECO:0000313" key="9">
    <source>
        <dbReference type="EMBL" id="OQR85582.1"/>
    </source>
</evidence>
<evidence type="ECO:0000256" key="3">
    <source>
        <dbReference type="ARBA" id="ARBA00023163"/>
    </source>
</evidence>
<gene>
    <name evidence="9" type="ORF">ACHHYP_11658</name>
</gene>
<dbReference type="PROSITE" id="PS51294">
    <property type="entry name" value="HTH_MYB"/>
    <property type="match status" value="1"/>
</dbReference>
<evidence type="ECO:0000313" key="10">
    <source>
        <dbReference type="Proteomes" id="UP000243579"/>
    </source>
</evidence>
<evidence type="ECO:0000256" key="1">
    <source>
        <dbReference type="ARBA" id="ARBA00023015"/>
    </source>
</evidence>
<dbReference type="InterPro" id="IPR017930">
    <property type="entry name" value="Myb_dom"/>
</dbReference>
<dbReference type="Pfam" id="PF00249">
    <property type="entry name" value="Myb_DNA-binding"/>
    <property type="match status" value="1"/>
</dbReference>
<evidence type="ECO:0000256" key="4">
    <source>
        <dbReference type="ARBA" id="ARBA00023242"/>
    </source>
</evidence>
<feature type="compositionally biased region" description="Basic residues" evidence="5">
    <location>
        <begin position="328"/>
        <end position="341"/>
    </location>
</feature>
<dbReference type="Gene3D" id="1.10.10.60">
    <property type="entry name" value="Homeodomain-like"/>
    <property type="match status" value="1"/>
</dbReference>
<evidence type="ECO:0000259" key="6">
    <source>
        <dbReference type="PROSITE" id="PS50090"/>
    </source>
</evidence>
<comment type="caution">
    <text evidence="9">The sequence shown here is derived from an EMBL/GenBank/DDBJ whole genome shotgun (WGS) entry which is preliminary data.</text>
</comment>
<organism evidence="9 10">
    <name type="scientific">Achlya hypogyna</name>
    <name type="common">Oomycete</name>
    <name type="synonym">Protoachlya hypogyna</name>
    <dbReference type="NCBI Taxonomy" id="1202772"/>
    <lineage>
        <taxon>Eukaryota</taxon>
        <taxon>Sar</taxon>
        <taxon>Stramenopiles</taxon>
        <taxon>Oomycota</taxon>
        <taxon>Saprolegniomycetes</taxon>
        <taxon>Saprolegniales</taxon>
        <taxon>Achlyaceae</taxon>
        <taxon>Achlya</taxon>
    </lineage>
</organism>
<accession>A0A1V9YIP6</accession>
<feature type="compositionally biased region" description="Acidic residues" evidence="5">
    <location>
        <begin position="381"/>
        <end position="401"/>
    </location>
</feature>
<feature type="domain" description="Myb-like" evidence="6">
    <location>
        <begin position="199"/>
        <end position="249"/>
    </location>
</feature>
<dbReference type="NCBIfam" id="TIGR01557">
    <property type="entry name" value="myb_SHAQKYF"/>
    <property type="match status" value="1"/>
</dbReference>
<feature type="compositionally biased region" description="Polar residues" evidence="5">
    <location>
        <begin position="278"/>
        <end position="293"/>
    </location>
</feature>
<dbReference type="PROSITE" id="PS50090">
    <property type="entry name" value="MYB_LIKE"/>
    <property type="match status" value="1"/>
</dbReference>
<feature type="region of interest" description="Disordered" evidence="5">
    <location>
        <begin position="146"/>
        <end position="205"/>
    </location>
</feature>
<dbReference type="EMBL" id="JNBR01001648">
    <property type="protein sequence ID" value="OQR85582.1"/>
    <property type="molecule type" value="Genomic_DNA"/>
</dbReference>
<feature type="region of interest" description="Disordered" evidence="5">
    <location>
        <begin position="381"/>
        <end position="408"/>
    </location>
</feature>
<dbReference type="PROSITE" id="PS51293">
    <property type="entry name" value="SANT"/>
    <property type="match status" value="1"/>
</dbReference>
<dbReference type="InterPro" id="IPR001005">
    <property type="entry name" value="SANT/Myb"/>
</dbReference>
<reference evidence="9 10" key="1">
    <citation type="journal article" date="2014" name="Genome Biol. Evol.">
        <title>The secreted proteins of Achlya hypogyna and Thraustotheca clavata identify the ancestral oomycete secretome and reveal gene acquisitions by horizontal gene transfer.</title>
        <authorList>
            <person name="Misner I."/>
            <person name="Blouin N."/>
            <person name="Leonard G."/>
            <person name="Richards T.A."/>
            <person name="Lane C.E."/>
        </authorList>
    </citation>
    <scope>NUCLEOTIDE SEQUENCE [LARGE SCALE GENOMIC DNA]</scope>
    <source>
        <strain evidence="9 10">ATCC 48635</strain>
    </source>
</reference>
<evidence type="ECO:0000259" key="8">
    <source>
        <dbReference type="PROSITE" id="PS51294"/>
    </source>
</evidence>
<dbReference type="InterPro" id="IPR017884">
    <property type="entry name" value="SANT_dom"/>
</dbReference>
<dbReference type="SUPFAM" id="SSF46689">
    <property type="entry name" value="Homeodomain-like"/>
    <property type="match status" value="1"/>
</dbReference>
<dbReference type="CDD" id="cd00167">
    <property type="entry name" value="SANT"/>
    <property type="match status" value="1"/>
</dbReference>
<sequence>MERKIDVTWDGNPDTKENMAGYTNKVDAKMTIDLSGANHSYYQSKAQDDHPWRGKSAFGFATILNRNSCDDMSANGPLSVNLPPLQSYHATNMGDKTKLSAHKVPARPMPTPIAPLGDSSLVDLAALQNRSLKLKIKKKHVDISPAYVTQGNGSGPLLAPSPSTGMPRKLALAPAPSLDDDDDDSGDDDENAANAAHGGAALRGGRWTSEEHERFLQGFRLHGHKWKRVQMVVRSRTVTQVRTHAQKYLLKLQKLSGGPEQRTSGSGPEGERFLAPSQFGSGATSPTQSTTSLPDGDERPDGSFPLTEPVAVEYNADGSVRTPLPAARKLKSMKKQPKRPKRSEIEGSSLIHIEEAAYTLCALMKEHFDDLEALTTDHEDDLEHDEDDIDEDESTENESEAGDSPVSESKKRYLCRKCRVPKKGHVCPDASSGEESSSKLSLQKMSLHEDADAGEPLVADWQHLDQYLGHSVVRCFGPNVWCRGRLDQVVRAADCSEQDQIRIVYAEAPLGAASRHEWLLKSDAIECVALAGLNDDATTFGVFSGSSLKKRKLWQTVASNLMAVADLHPAKRLCSP</sequence>
<feature type="domain" description="SANT" evidence="7">
    <location>
        <begin position="202"/>
        <end position="255"/>
    </location>
</feature>
<keyword evidence="2" id="KW-0238">DNA-binding</keyword>
<feature type="compositionally biased region" description="Low complexity" evidence="5">
    <location>
        <begin position="192"/>
        <end position="205"/>
    </location>
</feature>
<dbReference type="PANTHER" id="PTHR12802:SF155">
    <property type="entry name" value="DEUBIQUITINASE MYSM1"/>
    <property type="match status" value="1"/>
</dbReference>
<dbReference type="GO" id="GO:0003677">
    <property type="term" value="F:DNA binding"/>
    <property type="evidence" value="ECO:0007669"/>
    <property type="project" value="UniProtKB-KW"/>
</dbReference>
<dbReference type="OrthoDB" id="118550at2759"/>